<protein>
    <submittedName>
        <fullName evidence="6">Inner membrane protein YqjF</fullName>
    </submittedName>
</protein>
<dbReference type="AlphaFoldDB" id="A0A1J5RS48"/>
<dbReference type="InterPro" id="IPR032808">
    <property type="entry name" value="DoxX"/>
</dbReference>
<dbReference type="Pfam" id="PF07681">
    <property type="entry name" value="DoxX"/>
    <property type="match status" value="1"/>
</dbReference>
<feature type="transmembrane region" description="Helical" evidence="5">
    <location>
        <begin position="75"/>
        <end position="92"/>
    </location>
</feature>
<comment type="caution">
    <text evidence="6">The sequence shown here is derived from an EMBL/GenBank/DDBJ whole genome shotgun (WGS) entry which is preliminary data.</text>
</comment>
<keyword evidence="3 5" id="KW-1133">Transmembrane helix</keyword>
<keyword evidence="4 5" id="KW-0472">Membrane</keyword>
<dbReference type="GO" id="GO:0016020">
    <property type="term" value="C:membrane"/>
    <property type="evidence" value="ECO:0007669"/>
    <property type="project" value="UniProtKB-SubCell"/>
</dbReference>
<evidence type="ECO:0000313" key="6">
    <source>
        <dbReference type="EMBL" id="OIQ99112.1"/>
    </source>
</evidence>
<sequence>MKNYIEVFARVLLAQIFLVAVLITLSQITSNPEGYAAYTGYLAVHGLPGIFAPLTIFIQLVFGLGLLLGYKTKACAYTLAVYAMFIALFMKLQEVNGLIFTLQYLAIAGGLIMVALHDKMACSLDNLKK</sequence>
<evidence type="ECO:0000256" key="2">
    <source>
        <dbReference type="ARBA" id="ARBA00022692"/>
    </source>
</evidence>
<name>A0A1J5RS48_9ZZZZ</name>
<evidence type="ECO:0000256" key="3">
    <source>
        <dbReference type="ARBA" id="ARBA00022989"/>
    </source>
</evidence>
<dbReference type="EMBL" id="MLJW01000110">
    <property type="protein sequence ID" value="OIQ99112.1"/>
    <property type="molecule type" value="Genomic_DNA"/>
</dbReference>
<accession>A0A1J5RS48</accession>
<keyword evidence="2 5" id="KW-0812">Transmembrane</keyword>
<gene>
    <name evidence="6" type="primary">yqjF_1</name>
    <name evidence="6" type="ORF">GALL_188490</name>
</gene>
<evidence type="ECO:0000256" key="5">
    <source>
        <dbReference type="SAM" id="Phobius"/>
    </source>
</evidence>
<feature type="transmembrane region" description="Helical" evidence="5">
    <location>
        <begin position="50"/>
        <end position="68"/>
    </location>
</feature>
<feature type="transmembrane region" description="Helical" evidence="5">
    <location>
        <begin position="98"/>
        <end position="116"/>
    </location>
</feature>
<evidence type="ECO:0000256" key="4">
    <source>
        <dbReference type="ARBA" id="ARBA00023136"/>
    </source>
</evidence>
<proteinExistence type="predicted"/>
<organism evidence="6">
    <name type="scientific">mine drainage metagenome</name>
    <dbReference type="NCBI Taxonomy" id="410659"/>
    <lineage>
        <taxon>unclassified sequences</taxon>
        <taxon>metagenomes</taxon>
        <taxon>ecological metagenomes</taxon>
    </lineage>
</organism>
<evidence type="ECO:0000256" key="1">
    <source>
        <dbReference type="ARBA" id="ARBA00004141"/>
    </source>
</evidence>
<comment type="subcellular location">
    <subcellularLocation>
        <location evidence="1">Membrane</location>
        <topology evidence="1">Multi-pass membrane protein</topology>
    </subcellularLocation>
</comment>
<reference evidence="6" key="1">
    <citation type="submission" date="2016-10" db="EMBL/GenBank/DDBJ databases">
        <title>Sequence of Gallionella enrichment culture.</title>
        <authorList>
            <person name="Poehlein A."/>
            <person name="Muehling M."/>
            <person name="Daniel R."/>
        </authorList>
    </citation>
    <scope>NUCLEOTIDE SEQUENCE</scope>
</reference>